<feature type="compositionally biased region" description="Low complexity" evidence="1">
    <location>
        <begin position="52"/>
        <end position="63"/>
    </location>
</feature>
<feature type="compositionally biased region" description="Polar residues" evidence="1">
    <location>
        <begin position="165"/>
        <end position="184"/>
    </location>
</feature>
<dbReference type="PATRIC" id="fig|1938.6.peg.7414"/>
<organism evidence="3 4">
    <name type="scientific">Streptomyces viridochromogenes</name>
    <dbReference type="NCBI Taxonomy" id="1938"/>
    <lineage>
        <taxon>Bacteria</taxon>
        <taxon>Bacillati</taxon>
        <taxon>Actinomycetota</taxon>
        <taxon>Actinomycetes</taxon>
        <taxon>Kitasatosporales</taxon>
        <taxon>Streptomycetaceae</taxon>
        <taxon>Streptomyces</taxon>
    </lineage>
</organism>
<keyword evidence="2" id="KW-0812">Transmembrane</keyword>
<comment type="caution">
    <text evidence="3">The sequence shown here is derived from an EMBL/GenBank/DDBJ whole genome shotgun (WGS) entry which is preliminary data.</text>
</comment>
<reference evidence="3 4" key="1">
    <citation type="submission" date="2015-06" db="EMBL/GenBank/DDBJ databases">
        <authorList>
            <person name="Hoefler B.C."/>
            <person name="Straight P.D."/>
        </authorList>
    </citation>
    <scope>NUCLEOTIDE SEQUENCE [LARGE SCALE GENOMIC DNA]</scope>
    <source>
        <strain evidence="3 4">NRRL 3427</strain>
    </source>
</reference>
<evidence type="ECO:0000313" key="3">
    <source>
        <dbReference type="EMBL" id="KOG11383.1"/>
    </source>
</evidence>
<feature type="transmembrane region" description="Helical" evidence="2">
    <location>
        <begin position="125"/>
        <end position="151"/>
    </location>
</feature>
<dbReference type="OrthoDB" id="4337297at2"/>
<gene>
    <name evidence="3" type="ORF">ADK34_34505</name>
</gene>
<evidence type="ECO:0000256" key="2">
    <source>
        <dbReference type="SAM" id="Phobius"/>
    </source>
</evidence>
<feature type="compositionally biased region" description="Gly residues" evidence="1">
    <location>
        <begin position="77"/>
        <end position="102"/>
    </location>
</feature>
<sequence>MRPWSRRQREDVQQMPERQSTNDDNPFAPPPEGRPDQPWQPRRPEGSDDDASGSPDASGPSDGRWSPRQPGPSTDGFGRGPERQGGGQGGPEGGPGQSGPGRQGLRWDPTDPAQRRARYAILAGMWAFFFAIFDIPELALLLGALGLYWAISSLRAKPKPAADLSPTSQPASQASGQVPGQVQGRTGGTAPGQGPLPGQASGQGASAAGAPLRSMRTAAISGLVAASVALMIVAVGFTMQVVYRDFYECRDDALTHAGQLACNDLLPKPLRAGFGVRE</sequence>
<keyword evidence="2" id="KW-0472">Membrane</keyword>
<evidence type="ECO:0000256" key="1">
    <source>
        <dbReference type="SAM" id="MobiDB-lite"/>
    </source>
</evidence>
<accession>A0A0L8JCH1</accession>
<feature type="region of interest" description="Disordered" evidence="1">
    <location>
        <begin position="159"/>
        <end position="207"/>
    </location>
</feature>
<dbReference type="Proteomes" id="UP000037023">
    <property type="component" value="Unassembled WGS sequence"/>
</dbReference>
<name>A0A0L8JCH1_STRVR</name>
<keyword evidence="2" id="KW-1133">Transmembrane helix</keyword>
<feature type="transmembrane region" description="Helical" evidence="2">
    <location>
        <begin position="219"/>
        <end position="243"/>
    </location>
</feature>
<dbReference type="EMBL" id="LGUP01000390">
    <property type="protein sequence ID" value="KOG11383.1"/>
    <property type="molecule type" value="Genomic_DNA"/>
</dbReference>
<protein>
    <submittedName>
        <fullName evidence="3">Membrane protein</fullName>
    </submittedName>
</protein>
<evidence type="ECO:0000313" key="4">
    <source>
        <dbReference type="Proteomes" id="UP000037023"/>
    </source>
</evidence>
<dbReference type="AlphaFoldDB" id="A0A0L8JCH1"/>
<proteinExistence type="predicted"/>
<feature type="region of interest" description="Disordered" evidence="1">
    <location>
        <begin position="1"/>
        <end position="110"/>
    </location>
</feature>
<feature type="compositionally biased region" description="Low complexity" evidence="1">
    <location>
        <begin position="198"/>
        <end position="207"/>
    </location>
</feature>